<evidence type="ECO:0000313" key="5">
    <source>
        <dbReference type="Proteomes" id="UP000252893"/>
    </source>
</evidence>
<gene>
    <name evidence="4" type="ORF">DFR47_106206</name>
</gene>
<name>A0A366DSQ7_9HYPH</name>
<dbReference type="AlphaFoldDB" id="A0A366DSQ7"/>
<dbReference type="InterPro" id="IPR029057">
    <property type="entry name" value="PRTase-like"/>
</dbReference>
<comment type="similarity">
    <text evidence="1">Belongs to the ComF/GntX family.</text>
</comment>
<dbReference type="Pfam" id="PF18912">
    <property type="entry name" value="DZR_2"/>
    <property type="match status" value="1"/>
</dbReference>
<protein>
    <submittedName>
        <fullName evidence="4">ComF family protein</fullName>
    </submittedName>
</protein>
<dbReference type="OrthoDB" id="9779910at2"/>
<sequence>MGELLLSHETVVRQGSWARFLDYAGAGLKALPDRIFPALCEGCDSPVSQNGTLCGTCWSSVRFLEAPLCPVMGTPFTHDFGAHFLSAEAIANPPSFRRLRSVACHDGSARHAGISLKYYDRLDLAPWMARWMQRAGQELLEDCDVIIPVPLHRKRLWKRRYNQAAELARVLAKLSGKTYDPSALQRIKDTRQQAELSQSERLRNVAGAFRVPEAGRSNVQGRSVLLIDDVYTTGATVKAASRAVLKAGAGSVDVLTFGRVLPEGMR</sequence>
<dbReference type="InterPro" id="IPR000836">
    <property type="entry name" value="PRTase_dom"/>
</dbReference>
<reference evidence="4 5" key="1">
    <citation type="submission" date="2018-06" db="EMBL/GenBank/DDBJ databases">
        <title>Genomic Encyclopedia of Type Strains, Phase IV (KMG-IV): sequencing the most valuable type-strain genomes for metagenomic binning, comparative biology and taxonomic classification.</title>
        <authorList>
            <person name="Goeker M."/>
        </authorList>
    </citation>
    <scope>NUCLEOTIDE SEQUENCE [LARGE SCALE GENOMIC DNA]</scope>
    <source>
        <strain evidence="4 5">DSM 25619</strain>
    </source>
</reference>
<dbReference type="Pfam" id="PF00156">
    <property type="entry name" value="Pribosyltran"/>
    <property type="match status" value="1"/>
</dbReference>
<keyword evidence="5" id="KW-1185">Reference proteome</keyword>
<evidence type="ECO:0000259" key="2">
    <source>
        <dbReference type="Pfam" id="PF00156"/>
    </source>
</evidence>
<dbReference type="PANTHER" id="PTHR47505:SF1">
    <property type="entry name" value="DNA UTILIZATION PROTEIN YHGH"/>
    <property type="match status" value="1"/>
</dbReference>
<dbReference type="Gene3D" id="3.40.50.2020">
    <property type="match status" value="1"/>
</dbReference>
<evidence type="ECO:0000313" key="4">
    <source>
        <dbReference type="EMBL" id="RBO93122.1"/>
    </source>
</evidence>
<dbReference type="PANTHER" id="PTHR47505">
    <property type="entry name" value="DNA UTILIZATION PROTEIN YHGH"/>
    <property type="match status" value="1"/>
</dbReference>
<proteinExistence type="inferred from homology"/>
<dbReference type="RefSeq" id="WP_113945393.1">
    <property type="nucleotide sequence ID" value="NZ_JBHEEG010000007.1"/>
</dbReference>
<organism evidence="4 5">
    <name type="scientific">Pseudochrobactrum asaccharolyticum</name>
    <dbReference type="NCBI Taxonomy" id="354351"/>
    <lineage>
        <taxon>Bacteria</taxon>
        <taxon>Pseudomonadati</taxon>
        <taxon>Pseudomonadota</taxon>
        <taxon>Alphaproteobacteria</taxon>
        <taxon>Hyphomicrobiales</taxon>
        <taxon>Brucellaceae</taxon>
        <taxon>Pseudochrobactrum</taxon>
    </lineage>
</organism>
<comment type="caution">
    <text evidence="4">The sequence shown here is derived from an EMBL/GenBank/DDBJ whole genome shotgun (WGS) entry which is preliminary data.</text>
</comment>
<dbReference type="Proteomes" id="UP000252893">
    <property type="component" value="Unassembled WGS sequence"/>
</dbReference>
<dbReference type="InterPro" id="IPR044005">
    <property type="entry name" value="DZR_2"/>
</dbReference>
<evidence type="ECO:0000256" key="1">
    <source>
        <dbReference type="ARBA" id="ARBA00008007"/>
    </source>
</evidence>
<evidence type="ECO:0000259" key="3">
    <source>
        <dbReference type="Pfam" id="PF18912"/>
    </source>
</evidence>
<dbReference type="CDD" id="cd06223">
    <property type="entry name" value="PRTases_typeI"/>
    <property type="match status" value="1"/>
</dbReference>
<dbReference type="InterPro" id="IPR051910">
    <property type="entry name" value="ComF/GntX_DNA_util-trans"/>
</dbReference>
<feature type="domain" description="Phosphoribosyltransferase" evidence="2">
    <location>
        <begin position="188"/>
        <end position="254"/>
    </location>
</feature>
<accession>A0A366DSQ7</accession>
<dbReference type="SUPFAM" id="SSF53271">
    <property type="entry name" value="PRTase-like"/>
    <property type="match status" value="1"/>
</dbReference>
<feature type="domain" description="Double zinc ribbon" evidence="3">
    <location>
        <begin position="33"/>
        <end position="79"/>
    </location>
</feature>
<dbReference type="EMBL" id="QNRH01000006">
    <property type="protein sequence ID" value="RBO93122.1"/>
    <property type="molecule type" value="Genomic_DNA"/>
</dbReference>